<dbReference type="RefSeq" id="WP_108721352.1">
    <property type="nucleotide sequence ID" value="NZ_CP063356.2"/>
</dbReference>
<evidence type="ECO:0000313" key="1">
    <source>
        <dbReference type="EMBL" id="QOY37077.1"/>
    </source>
</evidence>
<reference evidence="1 2" key="1">
    <citation type="journal article" date="2017" name="Genome Announc.">
        <title>Draft Genome Sequences of Four Alkaliphilic Bacteria Belonging to the Anaerobacillus Genus.</title>
        <authorList>
            <person name="Bassil N.M."/>
            <person name="Lloyd J.R."/>
        </authorList>
    </citation>
    <scope>NUCLEOTIDE SEQUENCE [LARGE SCALE GENOMIC DNA]</scope>
    <source>
        <strain evidence="1 2">NB2006</strain>
    </source>
</reference>
<dbReference type="KEGG" id="aia:AWH56_005395"/>
<reference evidence="1 2" key="2">
    <citation type="journal article" date="2019" name="Int. J. Syst. Evol. Microbiol.">
        <title>Anaerobacillus isosaccharinicus sp. nov., an alkaliphilic bacterium which degrades isosaccharinic acid.</title>
        <authorList>
            <person name="Bassil N.M."/>
            <person name="Lloyd J.R."/>
        </authorList>
    </citation>
    <scope>NUCLEOTIDE SEQUENCE [LARGE SCALE GENOMIC DNA]</scope>
    <source>
        <strain evidence="1 2">NB2006</strain>
    </source>
</reference>
<organism evidence="1 2">
    <name type="scientific">Anaerobacillus isosaccharinicus</name>
    <dbReference type="NCBI Taxonomy" id="1532552"/>
    <lineage>
        <taxon>Bacteria</taxon>
        <taxon>Bacillati</taxon>
        <taxon>Bacillota</taxon>
        <taxon>Bacilli</taxon>
        <taxon>Bacillales</taxon>
        <taxon>Bacillaceae</taxon>
        <taxon>Anaerobacillus</taxon>
    </lineage>
</organism>
<sequence>MSQANRLRQAVEAKRKELIELFENMGHTQIPCGTPIKSLTLTELQEIYKHGIKK</sequence>
<name>A0A7S7L9Z3_9BACI</name>
<keyword evidence="2" id="KW-1185">Reference proteome</keyword>
<gene>
    <name evidence="1" type="ORF">AWH56_005395</name>
</gene>
<dbReference type="Proteomes" id="UP000180175">
    <property type="component" value="Chromosome"/>
</dbReference>
<dbReference type="EMBL" id="CP063356">
    <property type="protein sequence ID" value="QOY37077.1"/>
    <property type="molecule type" value="Genomic_DNA"/>
</dbReference>
<evidence type="ECO:0008006" key="3">
    <source>
        <dbReference type="Google" id="ProtNLM"/>
    </source>
</evidence>
<protein>
    <recommendedName>
        <fullName evidence="3">Fur-regulated basic protein FbpA</fullName>
    </recommendedName>
</protein>
<evidence type="ECO:0000313" key="2">
    <source>
        <dbReference type="Proteomes" id="UP000180175"/>
    </source>
</evidence>
<proteinExistence type="predicted"/>
<accession>A0A7S7L9Z3</accession>
<dbReference type="AlphaFoldDB" id="A0A7S7L9Z3"/>